<evidence type="ECO:0000313" key="2">
    <source>
        <dbReference type="Proteomes" id="UP000242317"/>
    </source>
</evidence>
<protein>
    <submittedName>
        <fullName evidence="1">Uncharacterized protein</fullName>
    </submittedName>
</protein>
<keyword evidence="2" id="KW-1185">Reference proteome</keyword>
<dbReference type="OrthoDB" id="1453569at2"/>
<organism evidence="1 2">
    <name type="scientific">Acinetobacter marinus</name>
    <dbReference type="NCBI Taxonomy" id="281375"/>
    <lineage>
        <taxon>Bacteria</taxon>
        <taxon>Pseudomonadati</taxon>
        <taxon>Pseudomonadota</taxon>
        <taxon>Gammaproteobacteria</taxon>
        <taxon>Moraxellales</taxon>
        <taxon>Moraxellaceae</taxon>
        <taxon>Acinetobacter</taxon>
    </lineage>
</organism>
<dbReference type="AlphaFoldDB" id="A0A1G6MGZ6"/>
<dbReference type="RefSeq" id="WP_143005217.1">
    <property type="nucleotide sequence ID" value="NZ_FMYK01000007.1"/>
</dbReference>
<proteinExistence type="predicted"/>
<evidence type="ECO:0000313" key="1">
    <source>
        <dbReference type="EMBL" id="SDC54547.1"/>
    </source>
</evidence>
<dbReference type="Proteomes" id="UP000242317">
    <property type="component" value="Unassembled WGS sequence"/>
</dbReference>
<dbReference type="EMBL" id="FMYK01000007">
    <property type="protein sequence ID" value="SDC54547.1"/>
    <property type="molecule type" value="Genomic_DNA"/>
</dbReference>
<gene>
    <name evidence="1" type="ORF">SAMN05421749_1072</name>
</gene>
<accession>A0A1G6MGZ6</accession>
<name>A0A1G6MGZ6_9GAMM</name>
<sequence>MSKLIICIFIMLCTVDCNQQQGGGFFSKAPHFEQYTADDPLIGEYFVGDFYQELENGVAFELNIKPFPNAVSSFQAIFHPQGLLSMDTVVLDDTAPLDCGIGAFHLRSGSWRPMKNDQYRISYEGEYESESRFKVVADYQLVEVNAYMKKLQLVKIIQNDKTGV</sequence>
<reference evidence="2" key="1">
    <citation type="submission" date="2016-09" db="EMBL/GenBank/DDBJ databases">
        <authorList>
            <person name="Varghese N."/>
            <person name="Submissions S."/>
        </authorList>
    </citation>
    <scope>NUCLEOTIDE SEQUENCE [LARGE SCALE GENOMIC DNA]</scope>
    <source>
        <strain evidence="2">ANC 3699</strain>
    </source>
</reference>